<accession>A0A9D2QGY5</accession>
<evidence type="ECO:0000313" key="2">
    <source>
        <dbReference type="Proteomes" id="UP000823858"/>
    </source>
</evidence>
<reference evidence="1" key="1">
    <citation type="journal article" date="2021" name="PeerJ">
        <title>Extensive microbial diversity within the chicken gut microbiome revealed by metagenomics and culture.</title>
        <authorList>
            <person name="Gilroy R."/>
            <person name="Ravi A."/>
            <person name="Getino M."/>
            <person name="Pursley I."/>
            <person name="Horton D.L."/>
            <person name="Alikhan N.F."/>
            <person name="Baker D."/>
            <person name="Gharbi K."/>
            <person name="Hall N."/>
            <person name="Watson M."/>
            <person name="Adriaenssens E.M."/>
            <person name="Foster-Nyarko E."/>
            <person name="Jarju S."/>
            <person name="Secka A."/>
            <person name="Antonio M."/>
            <person name="Oren A."/>
            <person name="Chaudhuri R.R."/>
            <person name="La Ragione R."/>
            <person name="Hildebrand F."/>
            <person name="Pallen M.J."/>
        </authorList>
    </citation>
    <scope>NUCLEOTIDE SEQUENCE</scope>
    <source>
        <strain evidence="1">ChiHjej13B12-4958</strain>
    </source>
</reference>
<gene>
    <name evidence="1" type="ORF">H9751_07400</name>
</gene>
<organism evidence="1 2">
    <name type="scientific">Candidatus Corynebacterium faecigallinarum</name>
    <dbReference type="NCBI Taxonomy" id="2838528"/>
    <lineage>
        <taxon>Bacteria</taxon>
        <taxon>Bacillati</taxon>
        <taxon>Actinomycetota</taxon>
        <taxon>Actinomycetes</taxon>
        <taxon>Mycobacteriales</taxon>
        <taxon>Corynebacteriaceae</taxon>
        <taxon>Corynebacterium</taxon>
    </lineage>
</organism>
<reference evidence="1" key="2">
    <citation type="submission" date="2021-04" db="EMBL/GenBank/DDBJ databases">
        <authorList>
            <person name="Gilroy R."/>
        </authorList>
    </citation>
    <scope>NUCLEOTIDE SEQUENCE</scope>
    <source>
        <strain evidence="1">ChiHjej13B12-4958</strain>
    </source>
</reference>
<dbReference type="EMBL" id="DWVP01000018">
    <property type="protein sequence ID" value="HJC85352.1"/>
    <property type="molecule type" value="Genomic_DNA"/>
</dbReference>
<proteinExistence type="predicted"/>
<dbReference type="Proteomes" id="UP000823858">
    <property type="component" value="Unassembled WGS sequence"/>
</dbReference>
<evidence type="ECO:0000313" key="1">
    <source>
        <dbReference type="EMBL" id="HJC85352.1"/>
    </source>
</evidence>
<comment type="caution">
    <text evidence="1">The sequence shown here is derived from an EMBL/GenBank/DDBJ whole genome shotgun (WGS) entry which is preliminary data.</text>
</comment>
<sequence length="132" mass="14810">MEDGDTLIVFPEGGNFTQGRRLARIKQLTEDGADDHAEMAAGMTNVLAPRPGGLFAAIDARPDAGVVFVAHTGLDKFESLGEIWKALPIEKTLHVKGWYVPPKNIPATYTDRVDWLYHWWRKIDAWIEADLH</sequence>
<protein>
    <recommendedName>
        <fullName evidence="3">Phospholipid/glycerol acyltransferase domain-containing protein</fullName>
    </recommendedName>
</protein>
<dbReference type="AlphaFoldDB" id="A0A9D2QGY5"/>
<evidence type="ECO:0008006" key="3">
    <source>
        <dbReference type="Google" id="ProtNLM"/>
    </source>
</evidence>
<name>A0A9D2QGY5_9CORY</name>